<dbReference type="Proteomes" id="UP000182624">
    <property type="component" value="Unassembled WGS sequence"/>
</dbReference>
<proteinExistence type="predicted"/>
<evidence type="ECO:0000313" key="3">
    <source>
        <dbReference type="Proteomes" id="UP000182624"/>
    </source>
</evidence>
<evidence type="ECO:0000313" key="2">
    <source>
        <dbReference type="EMBL" id="SFP52003.1"/>
    </source>
</evidence>
<dbReference type="RefSeq" id="WP_074884014.1">
    <property type="nucleotide sequence ID" value="NZ_FOXO01000003.1"/>
</dbReference>
<keyword evidence="3" id="KW-1185">Reference proteome</keyword>
<evidence type="ECO:0000256" key="1">
    <source>
        <dbReference type="SAM" id="Phobius"/>
    </source>
</evidence>
<gene>
    <name evidence="2" type="ORF">SAMN04487928_10355</name>
</gene>
<dbReference type="EMBL" id="FOXO01000003">
    <property type="protein sequence ID" value="SFP52003.1"/>
    <property type="molecule type" value="Genomic_DNA"/>
</dbReference>
<accession>A0A1I5R0I7</accession>
<keyword evidence="1" id="KW-0472">Membrane</keyword>
<keyword evidence="1" id="KW-0812">Transmembrane</keyword>
<reference evidence="3" key="1">
    <citation type="submission" date="2016-10" db="EMBL/GenBank/DDBJ databases">
        <authorList>
            <person name="Varghese N."/>
            <person name="Submissions S."/>
        </authorList>
    </citation>
    <scope>NUCLEOTIDE SEQUENCE [LARGE SCALE GENOMIC DNA]</scope>
    <source>
        <strain evidence="3">P18</strain>
    </source>
</reference>
<feature type="transmembrane region" description="Helical" evidence="1">
    <location>
        <begin position="33"/>
        <end position="55"/>
    </location>
</feature>
<protein>
    <submittedName>
        <fullName evidence="2">Uncharacterized protein</fullName>
    </submittedName>
</protein>
<keyword evidence="1" id="KW-1133">Transmembrane helix</keyword>
<dbReference type="OrthoDB" id="2005564at2"/>
<name>A0A1I5R0I7_9FIRM</name>
<sequence>MTEFVDAAIEFAKDKFDHVMKIWNGFDDDQKKLMIGCAVACVCVIVVASVCYGLGKARGKKLALMEEDF</sequence>
<organism evidence="2 3">
    <name type="scientific">Butyrivibrio proteoclasticus</name>
    <dbReference type="NCBI Taxonomy" id="43305"/>
    <lineage>
        <taxon>Bacteria</taxon>
        <taxon>Bacillati</taxon>
        <taxon>Bacillota</taxon>
        <taxon>Clostridia</taxon>
        <taxon>Lachnospirales</taxon>
        <taxon>Lachnospiraceae</taxon>
        <taxon>Butyrivibrio</taxon>
    </lineage>
</organism>
<dbReference type="AlphaFoldDB" id="A0A1I5R0I7"/>